<dbReference type="Pfam" id="PF00931">
    <property type="entry name" value="NB-ARC"/>
    <property type="match status" value="1"/>
</dbReference>
<dbReference type="Gene3D" id="3.80.10.10">
    <property type="entry name" value="Ribonuclease Inhibitor"/>
    <property type="match status" value="1"/>
</dbReference>
<evidence type="ECO:0000256" key="1">
    <source>
        <dbReference type="ARBA" id="ARBA00022821"/>
    </source>
</evidence>
<dbReference type="GO" id="GO:0006952">
    <property type="term" value="P:defense response"/>
    <property type="evidence" value="ECO:0007669"/>
    <property type="project" value="UniProtKB-KW"/>
</dbReference>
<dbReference type="PANTHER" id="PTHR36766">
    <property type="entry name" value="PLANT BROAD-SPECTRUM MILDEW RESISTANCE PROTEIN RPW8"/>
    <property type="match status" value="1"/>
</dbReference>
<dbReference type="OrthoDB" id="1436820at2759"/>
<organism evidence="3 4">
    <name type="scientific">Trifolium subterraneum</name>
    <name type="common">Subterranean clover</name>
    <dbReference type="NCBI Taxonomy" id="3900"/>
    <lineage>
        <taxon>Eukaryota</taxon>
        <taxon>Viridiplantae</taxon>
        <taxon>Streptophyta</taxon>
        <taxon>Embryophyta</taxon>
        <taxon>Tracheophyta</taxon>
        <taxon>Spermatophyta</taxon>
        <taxon>Magnoliopsida</taxon>
        <taxon>eudicotyledons</taxon>
        <taxon>Gunneridae</taxon>
        <taxon>Pentapetalae</taxon>
        <taxon>rosids</taxon>
        <taxon>fabids</taxon>
        <taxon>Fabales</taxon>
        <taxon>Fabaceae</taxon>
        <taxon>Papilionoideae</taxon>
        <taxon>50 kb inversion clade</taxon>
        <taxon>NPAAA clade</taxon>
        <taxon>Hologalegina</taxon>
        <taxon>IRL clade</taxon>
        <taxon>Trifolieae</taxon>
        <taxon>Trifolium</taxon>
    </lineage>
</organism>
<dbReference type="InterPro" id="IPR032675">
    <property type="entry name" value="LRR_dom_sf"/>
</dbReference>
<dbReference type="InterPro" id="IPR002182">
    <property type="entry name" value="NB-ARC"/>
</dbReference>
<evidence type="ECO:0000313" key="4">
    <source>
        <dbReference type="Proteomes" id="UP000242715"/>
    </source>
</evidence>
<sequence>MIPESITSEKCDALDLDVIQRKVRELLQGSSCLMSTRDEVVASIMGTCQAHHLSGLSENECWLLFKQYAFEHDKEERVELVEIGKEIAKKCGGLPLAAQALGGLMRSRSGEKEWLEIKESRLWDSPHDNYILPALRALSVYIVNLEKGNSLAKLRDLKLRGHLSIKGLNDVGSLSEAQKANLIVLSKYLKCFNLTQISRGIARNVCGFHHLSHDGMEVRIFPSLRSFSTFCSLTSLILRGVDEGITSFPVGMFRNLTFLQTLSICNFPKLKELPNEPFNLAMEELCIRYCDELESLPEQNWESLQSLRLLDISGCKGLRCLPEGIRHLTSLEALKILDCPTLKERCKEGTEEDWDKIAHIPKLNIERISL</sequence>
<dbReference type="SUPFAM" id="SSF52540">
    <property type="entry name" value="P-loop containing nucleoside triphosphate hydrolases"/>
    <property type="match status" value="1"/>
</dbReference>
<reference evidence="4" key="1">
    <citation type="journal article" date="2017" name="Front. Plant Sci.">
        <title>Climate Clever Clovers: New Paradigm to Reduce the Environmental Footprint of Ruminants by Breeding Low Methanogenic Forages Utilizing Haplotype Variation.</title>
        <authorList>
            <person name="Kaur P."/>
            <person name="Appels R."/>
            <person name="Bayer P.E."/>
            <person name="Keeble-Gagnere G."/>
            <person name="Wang J."/>
            <person name="Hirakawa H."/>
            <person name="Shirasawa K."/>
            <person name="Vercoe P."/>
            <person name="Stefanova K."/>
            <person name="Durmic Z."/>
            <person name="Nichols P."/>
            <person name="Revell C."/>
            <person name="Isobe S.N."/>
            <person name="Edwards D."/>
            <person name="Erskine W."/>
        </authorList>
    </citation>
    <scope>NUCLEOTIDE SEQUENCE [LARGE SCALE GENOMIC DNA]</scope>
    <source>
        <strain evidence="4">cv. Daliak</strain>
    </source>
</reference>
<name>A0A2Z6MV34_TRISU</name>
<evidence type="ECO:0000259" key="2">
    <source>
        <dbReference type="Pfam" id="PF00931"/>
    </source>
</evidence>
<feature type="domain" description="NB-ARC" evidence="2">
    <location>
        <begin position="16"/>
        <end position="73"/>
    </location>
</feature>
<keyword evidence="4" id="KW-1185">Reference proteome</keyword>
<protein>
    <recommendedName>
        <fullName evidence="2">NB-ARC domain-containing protein</fullName>
    </recommendedName>
</protein>
<evidence type="ECO:0000313" key="3">
    <source>
        <dbReference type="EMBL" id="GAU27550.1"/>
    </source>
</evidence>
<dbReference type="InterPro" id="IPR042197">
    <property type="entry name" value="Apaf_helical"/>
</dbReference>
<proteinExistence type="predicted"/>
<dbReference type="Proteomes" id="UP000242715">
    <property type="component" value="Unassembled WGS sequence"/>
</dbReference>
<keyword evidence="1" id="KW-0611">Plant defense</keyword>
<dbReference type="AlphaFoldDB" id="A0A2Z6MV34"/>
<dbReference type="InterPro" id="IPR027417">
    <property type="entry name" value="P-loop_NTPase"/>
</dbReference>
<gene>
    <name evidence="3" type="ORF">TSUD_29820</name>
</gene>
<dbReference type="Gene3D" id="1.10.8.430">
    <property type="entry name" value="Helical domain of apoptotic protease-activating factors"/>
    <property type="match status" value="1"/>
</dbReference>
<accession>A0A2Z6MV34</accession>
<dbReference type="SUPFAM" id="SSF52058">
    <property type="entry name" value="L domain-like"/>
    <property type="match status" value="1"/>
</dbReference>
<dbReference type="EMBL" id="DF973357">
    <property type="protein sequence ID" value="GAU27550.1"/>
    <property type="molecule type" value="Genomic_DNA"/>
</dbReference>
<dbReference type="PANTHER" id="PTHR36766:SF42">
    <property type="entry name" value="NB-ARC DOMAIN DISEASE RESISTANCE PROTEIN"/>
    <property type="match status" value="1"/>
</dbReference>
<dbReference type="GO" id="GO:0043531">
    <property type="term" value="F:ADP binding"/>
    <property type="evidence" value="ECO:0007669"/>
    <property type="project" value="InterPro"/>
</dbReference>
<dbReference type="PRINTS" id="PR00364">
    <property type="entry name" value="DISEASERSIST"/>
</dbReference>